<dbReference type="Pfam" id="PF07385">
    <property type="entry name" value="Lyx_isomer"/>
    <property type="match status" value="1"/>
</dbReference>
<evidence type="ECO:0000313" key="10">
    <source>
        <dbReference type="Proteomes" id="UP000069162"/>
    </source>
</evidence>
<evidence type="ECO:0000256" key="4">
    <source>
        <dbReference type="ARBA" id="ARBA00023235"/>
    </source>
</evidence>
<dbReference type="Proteomes" id="UP000069162">
    <property type="component" value="Chromosome"/>
</dbReference>
<comment type="catalytic activity">
    <reaction evidence="6">
        <text>D-lyxose = D-xylulose</text>
        <dbReference type="Rhea" id="RHEA:14201"/>
        <dbReference type="ChEBI" id="CHEBI:16789"/>
        <dbReference type="ChEBI" id="CHEBI:17140"/>
        <dbReference type="EC" id="5.3.1.15"/>
    </reaction>
</comment>
<dbReference type="Gene3D" id="2.60.120.10">
    <property type="entry name" value="Jelly Rolls"/>
    <property type="match status" value="1"/>
</dbReference>
<dbReference type="InterPro" id="IPR014710">
    <property type="entry name" value="RmlC-like_jellyroll"/>
</dbReference>
<protein>
    <recommendedName>
        <fullName evidence="8">D-lyxose ketol-isomerase</fullName>
        <ecNumber evidence="8">5.3.1.15</ecNumber>
    </recommendedName>
</protein>
<dbReference type="InterPro" id="IPR010864">
    <property type="entry name" value="D-lyxose_isomer"/>
</dbReference>
<evidence type="ECO:0000256" key="1">
    <source>
        <dbReference type="ARBA" id="ARBA00001936"/>
    </source>
</evidence>
<dbReference type="OrthoDB" id="27002at2"/>
<gene>
    <name evidence="9" type="ORF">AO703_01550</name>
</gene>
<keyword evidence="3" id="KW-0464">Manganese</keyword>
<keyword evidence="5" id="KW-0119">Carbohydrate metabolism</keyword>
<evidence type="ECO:0000256" key="6">
    <source>
        <dbReference type="ARBA" id="ARBA00044907"/>
    </source>
</evidence>
<dbReference type="GO" id="GO:0047828">
    <property type="term" value="F:D-lyxose ketol-isomerase activity"/>
    <property type="evidence" value="ECO:0007669"/>
    <property type="project" value="UniProtKB-EC"/>
</dbReference>
<evidence type="ECO:0000256" key="3">
    <source>
        <dbReference type="ARBA" id="ARBA00023211"/>
    </source>
</evidence>
<keyword evidence="2" id="KW-0479">Metal-binding</keyword>
<dbReference type="RefSeq" id="WP_062740035.1">
    <property type="nucleotide sequence ID" value="NZ_CP012871.1"/>
</dbReference>
<dbReference type="CDD" id="cd20309">
    <property type="entry name" value="cupin_EcSI"/>
    <property type="match status" value="1"/>
</dbReference>
<name>A0A806X8C5_9ENTR</name>
<organism evidence="9 10">
    <name type="scientific">[Enterobacter] lignolyticus</name>
    <dbReference type="NCBI Taxonomy" id="1334193"/>
    <lineage>
        <taxon>Bacteria</taxon>
        <taxon>Pseudomonadati</taxon>
        <taxon>Pseudomonadota</taxon>
        <taxon>Gammaproteobacteria</taxon>
        <taxon>Enterobacterales</taxon>
        <taxon>Enterobacteriaceae</taxon>
        <taxon>Pluralibacter</taxon>
    </lineage>
</organism>
<dbReference type="AlphaFoldDB" id="A0A806X8C5"/>
<reference evidence="10" key="1">
    <citation type="submission" date="2015-10" db="EMBL/GenBank/DDBJ databases">
        <title>Complete Genome Sequencing of Klebsiella sp. strain G5.</title>
        <authorList>
            <person name="Chan K.-G."/>
            <person name="Chen J.-W."/>
        </authorList>
    </citation>
    <scope>NUCLEOTIDE SEQUENCE [LARGE SCALE GENOMIC DNA]</scope>
    <source>
        <strain evidence="10">G5</strain>
    </source>
</reference>
<dbReference type="GO" id="GO:0046872">
    <property type="term" value="F:metal ion binding"/>
    <property type="evidence" value="ECO:0007669"/>
    <property type="project" value="UniProtKB-KW"/>
</dbReference>
<evidence type="ECO:0000256" key="2">
    <source>
        <dbReference type="ARBA" id="ARBA00022723"/>
    </source>
</evidence>
<dbReference type="InterPro" id="IPR047581">
    <property type="entry name" value="EcSI_cupin"/>
</dbReference>
<dbReference type="SUPFAM" id="SSF51182">
    <property type="entry name" value="RmlC-like cupins"/>
    <property type="match status" value="1"/>
</dbReference>
<comment type="cofactor">
    <cofactor evidence="1">
        <name>Mn(2+)</name>
        <dbReference type="ChEBI" id="CHEBI:29035"/>
    </cofactor>
</comment>
<dbReference type="InterPro" id="IPR011051">
    <property type="entry name" value="RmlC_Cupin_sf"/>
</dbReference>
<keyword evidence="4" id="KW-0413">Isomerase</keyword>
<evidence type="ECO:0000256" key="7">
    <source>
        <dbReference type="ARBA" id="ARBA00044951"/>
    </source>
</evidence>
<sequence length="228" mass="25909">MKRSEINDILGHTRQFFSQHDVHLPPFASFPLAKWRTLDPDDWQEVFALKLGWDITAFGGSSFPTFGLTLFTLRNGSPKGMPYEKCYAEKIMHVRDGQVTPLHFHWRKREDIINRGGGNLIVELWNADASGKTENTDVAVTLDGCRQIYPAGSQLRLSPGESICLPPGLYHSFWGERGFGDVLVGEVSSVNDDDHDNHFLNPIDRYTQIEEDEPAQLVLCNEYRRFLG</sequence>
<evidence type="ECO:0000313" key="9">
    <source>
        <dbReference type="EMBL" id="ALR75047.1"/>
    </source>
</evidence>
<evidence type="ECO:0000256" key="8">
    <source>
        <dbReference type="ARBA" id="ARBA00044972"/>
    </source>
</evidence>
<dbReference type="EC" id="5.3.1.15" evidence="8"/>
<dbReference type="EMBL" id="CP012871">
    <property type="protein sequence ID" value="ALR75047.1"/>
    <property type="molecule type" value="Genomic_DNA"/>
</dbReference>
<evidence type="ECO:0000256" key="5">
    <source>
        <dbReference type="ARBA" id="ARBA00023277"/>
    </source>
</evidence>
<comment type="similarity">
    <text evidence="7">Belongs to the D-lyxose ketol-isomerase family.</text>
</comment>
<proteinExistence type="inferred from homology"/>
<dbReference type="KEGG" id="kle:AO703_01550"/>
<accession>A0A806X8C5</accession>